<evidence type="ECO:0000313" key="1">
    <source>
        <dbReference type="EMBL" id="GEU93112.1"/>
    </source>
</evidence>
<name>A0A6L2P743_TANCI</name>
<sequence length="99" mass="11396">MGGNSLGTSMQFDSFRFPAMEIARSQFEIEQNQWICFAMDPLKLYDRVFKAILIYCSPSAKLFLDLLLMNGVKLMLKMGWRRGDLIKSSKTNANYDLSK</sequence>
<dbReference type="EMBL" id="BKCJ010010780">
    <property type="protein sequence ID" value="GEU93112.1"/>
    <property type="molecule type" value="Genomic_DNA"/>
</dbReference>
<comment type="caution">
    <text evidence="1">The sequence shown here is derived from an EMBL/GenBank/DDBJ whole genome shotgun (WGS) entry which is preliminary data.</text>
</comment>
<dbReference type="AlphaFoldDB" id="A0A6L2P743"/>
<dbReference type="EMBL" id="BKCJ010010780">
    <property type="protein sequence ID" value="GEU93115.1"/>
    <property type="molecule type" value="Genomic_DNA"/>
</dbReference>
<organism evidence="1">
    <name type="scientific">Tanacetum cinerariifolium</name>
    <name type="common">Dalmatian daisy</name>
    <name type="synonym">Chrysanthemum cinerariifolium</name>
    <dbReference type="NCBI Taxonomy" id="118510"/>
    <lineage>
        <taxon>Eukaryota</taxon>
        <taxon>Viridiplantae</taxon>
        <taxon>Streptophyta</taxon>
        <taxon>Embryophyta</taxon>
        <taxon>Tracheophyta</taxon>
        <taxon>Spermatophyta</taxon>
        <taxon>Magnoliopsida</taxon>
        <taxon>eudicotyledons</taxon>
        <taxon>Gunneridae</taxon>
        <taxon>Pentapetalae</taxon>
        <taxon>asterids</taxon>
        <taxon>campanulids</taxon>
        <taxon>Asterales</taxon>
        <taxon>Asteraceae</taxon>
        <taxon>Asteroideae</taxon>
        <taxon>Anthemideae</taxon>
        <taxon>Anthemidinae</taxon>
        <taxon>Tanacetum</taxon>
    </lineage>
</organism>
<protein>
    <submittedName>
        <fullName evidence="1">Uncharacterized protein</fullName>
    </submittedName>
</protein>
<reference evidence="1" key="1">
    <citation type="journal article" date="2019" name="Sci. Rep.">
        <title>Draft genome of Tanacetum cinerariifolium, the natural source of mosquito coil.</title>
        <authorList>
            <person name="Yamashiro T."/>
            <person name="Shiraishi A."/>
            <person name="Satake H."/>
            <person name="Nakayama K."/>
        </authorList>
    </citation>
    <scope>NUCLEOTIDE SEQUENCE</scope>
</reference>
<accession>A0A6L2P743</accession>
<proteinExistence type="predicted"/>
<evidence type="ECO:0000313" key="2">
    <source>
        <dbReference type="EMBL" id="GEU93115.1"/>
    </source>
</evidence>
<gene>
    <name evidence="1" type="ORF">Tci_065090</name>
    <name evidence="2" type="ORF">Tci_065093</name>
</gene>